<reference evidence="1 2" key="1">
    <citation type="submission" date="2021-12" db="EMBL/GenBank/DDBJ databases">
        <title>Discovery of the Pendulisporaceae a myxobacterial family with distinct sporulation behavior and unique specialized metabolism.</title>
        <authorList>
            <person name="Garcia R."/>
            <person name="Popoff A."/>
            <person name="Bader C.D."/>
            <person name="Loehr J."/>
            <person name="Walesch S."/>
            <person name="Walt C."/>
            <person name="Boldt J."/>
            <person name="Bunk B."/>
            <person name="Haeckl F.J.F.P.J."/>
            <person name="Gunesch A.P."/>
            <person name="Birkelbach J."/>
            <person name="Nuebel U."/>
            <person name="Pietschmann T."/>
            <person name="Bach T."/>
            <person name="Mueller R."/>
        </authorList>
    </citation>
    <scope>NUCLEOTIDE SEQUENCE [LARGE SCALE GENOMIC DNA]</scope>
    <source>
        <strain evidence="1 2">MSr11954</strain>
    </source>
</reference>
<dbReference type="Proteomes" id="UP001370348">
    <property type="component" value="Chromosome"/>
</dbReference>
<proteinExistence type="predicted"/>
<organism evidence="1 2">
    <name type="scientific">Pendulispora albinea</name>
    <dbReference type="NCBI Taxonomy" id="2741071"/>
    <lineage>
        <taxon>Bacteria</taxon>
        <taxon>Pseudomonadati</taxon>
        <taxon>Myxococcota</taxon>
        <taxon>Myxococcia</taxon>
        <taxon>Myxococcales</taxon>
        <taxon>Sorangiineae</taxon>
        <taxon>Pendulisporaceae</taxon>
        <taxon>Pendulispora</taxon>
    </lineage>
</organism>
<accession>A0ABZ2LZ60</accession>
<gene>
    <name evidence="1" type="ORF">LZC94_02945</name>
</gene>
<evidence type="ECO:0000313" key="2">
    <source>
        <dbReference type="Proteomes" id="UP001370348"/>
    </source>
</evidence>
<protein>
    <recommendedName>
        <fullName evidence="3">WD40 repeat domain-containing protein</fullName>
    </recommendedName>
</protein>
<sequence length="282" mass="30854">MKFESTPNPSPQSPPVPVRWIVGLDAAAGHVSWSADPPEVVEITDQTQDDATASAWLTPKLSGKARITVQQEGADPISRYVWVGVLWQLQSWPPARARRDDLQGGPGAVVSRRLRGLWSQTAEMVASSGRPDHDLLWSPAGRCFVFNPTISHPSEITYWGAGGEPQAIAGPDPVPQGRDYGGAAMYTKTGDHLWIVGAENWTPYTSPPGPSDLVDRIWGELNEERKALVAWAPQYLATLSGKPETLGTFVTCFILNLDLLDDLLENSGTRRDQLQEIPLKKL</sequence>
<evidence type="ECO:0008006" key="3">
    <source>
        <dbReference type="Google" id="ProtNLM"/>
    </source>
</evidence>
<name>A0ABZ2LZ60_9BACT</name>
<keyword evidence="2" id="KW-1185">Reference proteome</keyword>
<dbReference type="EMBL" id="CP089984">
    <property type="protein sequence ID" value="WXB16238.1"/>
    <property type="molecule type" value="Genomic_DNA"/>
</dbReference>
<evidence type="ECO:0000313" key="1">
    <source>
        <dbReference type="EMBL" id="WXB16238.1"/>
    </source>
</evidence>
<dbReference type="RefSeq" id="WP_394825867.1">
    <property type="nucleotide sequence ID" value="NZ_CP089984.1"/>
</dbReference>